<dbReference type="InterPro" id="IPR009057">
    <property type="entry name" value="Homeodomain-like_sf"/>
</dbReference>
<evidence type="ECO:0000313" key="5">
    <source>
        <dbReference type="EMBL" id="KPA38735.1"/>
    </source>
</evidence>
<feature type="compositionally biased region" description="Polar residues" evidence="2">
    <location>
        <begin position="295"/>
        <end position="312"/>
    </location>
</feature>
<dbReference type="GO" id="GO:0006338">
    <property type="term" value="P:chromatin remodeling"/>
    <property type="evidence" value="ECO:0007669"/>
    <property type="project" value="UniProtKB-ARBA"/>
</dbReference>
<feature type="region of interest" description="Disordered" evidence="2">
    <location>
        <begin position="607"/>
        <end position="635"/>
    </location>
</feature>
<feature type="compositionally biased region" description="Basic and acidic residues" evidence="2">
    <location>
        <begin position="499"/>
        <end position="511"/>
    </location>
</feature>
<dbReference type="CDD" id="cd00024">
    <property type="entry name" value="CD_CSD"/>
    <property type="match status" value="1"/>
</dbReference>
<feature type="region of interest" description="Disordered" evidence="2">
    <location>
        <begin position="243"/>
        <end position="407"/>
    </location>
</feature>
<proteinExistence type="predicted"/>
<dbReference type="SUPFAM" id="SSF54160">
    <property type="entry name" value="Chromo domain-like"/>
    <property type="match status" value="1"/>
</dbReference>
<dbReference type="Pfam" id="PF00385">
    <property type="entry name" value="Chromo"/>
    <property type="match status" value="1"/>
</dbReference>
<evidence type="ECO:0000313" key="6">
    <source>
        <dbReference type="Proteomes" id="UP000037904"/>
    </source>
</evidence>
<dbReference type="InterPro" id="IPR016197">
    <property type="entry name" value="Chromo-like_dom_sf"/>
</dbReference>
<dbReference type="Gene3D" id="2.40.50.40">
    <property type="match status" value="1"/>
</dbReference>
<dbReference type="PROSITE" id="PS50013">
    <property type="entry name" value="CHROMO_2"/>
    <property type="match status" value="1"/>
</dbReference>
<evidence type="ECO:0000256" key="1">
    <source>
        <dbReference type="ARBA" id="ARBA00011353"/>
    </source>
</evidence>
<gene>
    <name evidence="5" type="ORF">FLAG1_08431</name>
</gene>
<dbReference type="Gene3D" id="1.10.10.60">
    <property type="entry name" value="Homeodomain-like"/>
    <property type="match status" value="1"/>
</dbReference>
<feature type="region of interest" description="Disordered" evidence="2">
    <location>
        <begin position="125"/>
        <end position="180"/>
    </location>
</feature>
<sequence>MREMADDLCITVTIQVLTLVGYLNKVLPALGYDIRNIVPGLDDLAHVPWDGRSAALYKVDLPHWYIKPLRNQRSQNSFLIFILTSRRYIAPSFRIMFAPLSQRSYKPINLDNVFFFSPTTPGKPQQSTLSHLLPSHQLPSLPPVPPSHSLPSSTTQHLPPKPPTLPQKPVHSIHHHSPKDRTISLCLPPPPSLKSAPTSPLFPRGRFGRTTHELLSTPSCIPLPHATNADTLTARVTTALPKARPPIDSHGAGYPDVGLPPQHVRLRTHDSPNFTRHSSEPRQGPTICQPPCNPGNDQSSLSHVSVVTNVSKSPIPPSPNPTLGNPAPTSYSNSVFLRDPLPPRPALQVKIPETTRSNTPVLANPNRTTDQLLERIAKDPGNSNAHSPPEEQVQAMQPSTLPSGIDKTAIIGRPDVEVAADQDRQSSSSHYSQNINSAPSKARKNVSEQTLPSLEGSGVATSSKPSTANRLLACRDNDYDEHTHCRKRCQSVAGIDSRTSDRGAARTELKHATRSSCPPRSLGGDSGTTYHIPYQPDESQQSYAEFKEFPIHQAILKYVRIGERKTFCVTGRCEETSLPYLAPHTTDRSRIELSLATFDIISKKAGKRRKLSSRKPRTGRLSANGPRKSWTSSEDSTIVTLKQRNAGWPEIFKALPDRTEAAIRARYFSKLAKLTGPTTEDQDEFEVEALLARRKGSKNEYLVQWKGYPQEENSWVEQDDISTELVIEFERNHAMHGGLFSGIRLLEQDHHGSDEAKYLIEFQGRPSQENMWLHNSEVSDKLIAEFDKIHRER</sequence>
<comment type="subunit">
    <text evidence="1">Component of the NuA4 histone acetyltransferase complex.</text>
</comment>
<dbReference type="EMBL" id="JXCE01000250">
    <property type="protein sequence ID" value="KPA38735.1"/>
    <property type="molecule type" value="Genomic_DNA"/>
</dbReference>
<feature type="domain" description="Myb-like" evidence="4">
    <location>
        <begin position="622"/>
        <end position="671"/>
    </location>
</feature>
<feature type="compositionally biased region" description="Basic residues" evidence="2">
    <location>
        <begin position="607"/>
        <end position="618"/>
    </location>
</feature>
<organism evidence="5 6">
    <name type="scientific">Fusarium langsethiae</name>
    <dbReference type="NCBI Taxonomy" id="179993"/>
    <lineage>
        <taxon>Eukaryota</taxon>
        <taxon>Fungi</taxon>
        <taxon>Dikarya</taxon>
        <taxon>Ascomycota</taxon>
        <taxon>Pezizomycotina</taxon>
        <taxon>Sordariomycetes</taxon>
        <taxon>Hypocreomycetidae</taxon>
        <taxon>Hypocreales</taxon>
        <taxon>Nectriaceae</taxon>
        <taxon>Fusarium</taxon>
    </lineage>
</organism>
<dbReference type="SUPFAM" id="SSF46689">
    <property type="entry name" value="Homeodomain-like"/>
    <property type="match status" value="1"/>
</dbReference>
<feature type="domain" description="Chromo" evidence="3">
    <location>
        <begin position="685"/>
        <end position="728"/>
    </location>
</feature>
<dbReference type="PROSITE" id="PS50090">
    <property type="entry name" value="MYB_LIKE"/>
    <property type="match status" value="1"/>
</dbReference>
<feature type="compositionally biased region" description="Polar residues" evidence="2">
    <location>
        <begin position="321"/>
        <end position="335"/>
    </location>
</feature>
<accession>A0A0N0V5W0</accession>
<comment type="caution">
    <text evidence="5">The sequence shown here is derived from an EMBL/GenBank/DDBJ whole genome shotgun (WGS) entry which is preliminary data.</text>
</comment>
<feature type="region of interest" description="Disordered" evidence="2">
    <location>
        <begin position="499"/>
        <end position="527"/>
    </location>
</feature>
<evidence type="ECO:0000259" key="3">
    <source>
        <dbReference type="PROSITE" id="PS50013"/>
    </source>
</evidence>
<keyword evidence="6" id="KW-1185">Reference proteome</keyword>
<feature type="compositionally biased region" description="Low complexity" evidence="2">
    <location>
        <begin position="149"/>
        <end position="158"/>
    </location>
</feature>
<dbReference type="InterPro" id="IPR001005">
    <property type="entry name" value="SANT/Myb"/>
</dbReference>
<protein>
    <recommendedName>
        <fullName evidence="7">Chromo domain-containing protein</fullName>
    </recommendedName>
</protein>
<dbReference type="InterPro" id="IPR023780">
    <property type="entry name" value="Chromo_domain"/>
</dbReference>
<dbReference type="SMART" id="SM00298">
    <property type="entry name" value="CHROMO"/>
    <property type="match status" value="1"/>
</dbReference>
<evidence type="ECO:0000259" key="4">
    <source>
        <dbReference type="PROSITE" id="PS50090"/>
    </source>
</evidence>
<dbReference type="InterPro" id="IPR000953">
    <property type="entry name" value="Chromo/chromo_shadow_dom"/>
</dbReference>
<feature type="compositionally biased region" description="Polar residues" evidence="2">
    <location>
        <begin position="354"/>
        <end position="371"/>
    </location>
</feature>
<feature type="compositionally biased region" description="Low complexity" evidence="2">
    <location>
        <begin position="125"/>
        <end position="139"/>
    </location>
</feature>
<evidence type="ECO:0000256" key="2">
    <source>
        <dbReference type="SAM" id="MobiDB-lite"/>
    </source>
</evidence>
<name>A0A0N0V5W0_FUSLA</name>
<dbReference type="AlphaFoldDB" id="A0A0N0V5W0"/>
<evidence type="ECO:0008006" key="7">
    <source>
        <dbReference type="Google" id="ProtNLM"/>
    </source>
</evidence>
<feature type="region of interest" description="Disordered" evidence="2">
    <location>
        <begin position="419"/>
        <end position="466"/>
    </location>
</feature>
<dbReference type="Proteomes" id="UP000037904">
    <property type="component" value="Unassembled WGS sequence"/>
</dbReference>
<reference evidence="5 6" key="1">
    <citation type="submission" date="2015-04" db="EMBL/GenBank/DDBJ databases">
        <title>The draft genome sequence of Fusarium langsethiae, a T-2/HT-2 mycotoxin producer.</title>
        <authorList>
            <person name="Lysoe E."/>
            <person name="Divon H.H."/>
            <person name="Terzi V."/>
            <person name="Orru L."/>
            <person name="Lamontanara A."/>
            <person name="Kolseth A.-K."/>
            <person name="Frandsen R.J."/>
            <person name="Nielsen K."/>
            <person name="Thrane U."/>
        </authorList>
    </citation>
    <scope>NUCLEOTIDE SEQUENCE [LARGE SCALE GENOMIC DNA]</scope>
    <source>
        <strain evidence="5 6">Fl201059</strain>
    </source>
</reference>
<feature type="compositionally biased region" description="Low complexity" evidence="2">
    <location>
        <begin position="425"/>
        <end position="437"/>
    </location>
</feature>